<accession>A0ABS4S060</accession>
<sequence length="166" mass="19231">MKRFEDEGAYKYSFYSVLRRGERVDVKCPKCGGHASIEKRKDQLGWKCFDCYAQALEEPVYQYKAKGNCAVCERWFNVEVTDGKKTSHRSTHVECPYCGSVNREHLNYLIAYVSADLREKPGNMPLRTASHSIPAYIKDAKNRDMVVRTLSKLQHKTDKMKAKIKR</sequence>
<comment type="caution">
    <text evidence="1">The sequence shown here is derived from an EMBL/GenBank/DDBJ whole genome shotgun (WGS) entry which is preliminary data.</text>
</comment>
<organism evidence="1 2">
    <name type="scientific">Paenibacillus xylanexedens</name>
    <dbReference type="NCBI Taxonomy" id="528191"/>
    <lineage>
        <taxon>Bacteria</taxon>
        <taxon>Bacillati</taxon>
        <taxon>Bacillota</taxon>
        <taxon>Bacilli</taxon>
        <taxon>Bacillales</taxon>
        <taxon>Paenibacillaceae</taxon>
        <taxon>Paenibacillus</taxon>
    </lineage>
</organism>
<proteinExistence type="predicted"/>
<keyword evidence="2" id="KW-1185">Reference proteome</keyword>
<evidence type="ECO:0000313" key="2">
    <source>
        <dbReference type="Proteomes" id="UP000810207"/>
    </source>
</evidence>
<dbReference type="Proteomes" id="UP000810207">
    <property type="component" value="Unassembled WGS sequence"/>
</dbReference>
<reference evidence="1 2" key="1">
    <citation type="submission" date="2021-03" db="EMBL/GenBank/DDBJ databases">
        <title>Genomic Encyclopedia of Type Strains, Phase IV (KMG-IV): sequencing the most valuable type-strain genomes for metagenomic binning, comparative biology and taxonomic classification.</title>
        <authorList>
            <person name="Goeker M."/>
        </authorList>
    </citation>
    <scope>NUCLEOTIDE SEQUENCE [LARGE SCALE GENOMIC DNA]</scope>
    <source>
        <strain evidence="1 2">DSM 21292</strain>
    </source>
</reference>
<dbReference type="EMBL" id="JAGIKV010000024">
    <property type="protein sequence ID" value="MBP2248528.1"/>
    <property type="molecule type" value="Genomic_DNA"/>
</dbReference>
<evidence type="ECO:0000313" key="1">
    <source>
        <dbReference type="EMBL" id="MBP2248528.1"/>
    </source>
</evidence>
<dbReference type="RefSeq" id="WP_211084752.1">
    <property type="nucleotide sequence ID" value="NZ_CBCSLC010000030.1"/>
</dbReference>
<keyword evidence="1" id="KW-0804">Transcription</keyword>
<gene>
    <name evidence="1" type="ORF">J2Z28_005211</name>
</gene>
<dbReference type="GO" id="GO:0000428">
    <property type="term" value="C:DNA-directed RNA polymerase complex"/>
    <property type="evidence" value="ECO:0007669"/>
    <property type="project" value="UniProtKB-KW"/>
</dbReference>
<protein>
    <submittedName>
        <fullName evidence="1">DNA-directed RNA polymerase subunit RPC12/RpoP</fullName>
    </submittedName>
</protein>
<name>A0ABS4S060_PAEXY</name>
<keyword evidence="1" id="KW-0240">DNA-directed RNA polymerase</keyword>